<reference evidence="1 2" key="1">
    <citation type="submission" date="2024-02" db="EMBL/GenBank/DDBJ databases">
        <authorList>
            <person name="Chen Y."/>
            <person name="Shah S."/>
            <person name="Dougan E. K."/>
            <person name="Thang M."/>
            <person name="Chan C."/>
        </authorList>
    </citation>
    <scope>NUCLEOTIDE SEQUENCE [LARGE SCALE GENOMIC DNA]</scope>
</reference>
<accession>A0ABP0IC94</accession>
<dbReference type="InterPro" id="IPR019775">
    <property type="entry name" value="WD40_repeat_CS"/>
</dbReference>
<dbReference type="Proteomes" id="UP001642484">
    <property type="component" value="Unassembled WGS sequence"/>
</dbReference>
<dbReference type="SUPFAM" id="SSF50978">
    <property type="entry name" value="WD40 repeat-like"/>
    <property type="match status" value="1"/>
</dbReference>
<dbReference type="InterPro" id="IPR036322">
    <property type="entry name" value="WD40_repeat_dom_sf"/>
</dbReference>
<dbReference type="InterPro" id="IPR015943">
    <property type="entry name" value="WD40/YVTN_repeat-like_dom_sf"/>
</dbReference>
<dbReference type="PROSITE" id="PS00678">
    <property type="entry name" value="WD_REPEATS_1"/>
    <property type="match status" value="2"/>
</dbReference>
<dbReference type="CDD" id="cd00200">
    <property type="entry name" value="WD40"/>
    <property type="match status" value="1"/>
</dbReference>
<organism evidence="1 2">
    <name type="scientific">Durusdinium trenchii</name>
    <dbReference type="NCBI Taxonomy" id="1381693"/>
    <lineage>
        <taxon>Eukaryota</taxon>
        <taxon>Sar</taxon>
        <taxon>Alveolata</taxon>
        <taxon>Dinophyceae</taxon>
        <taxon>Suessiales</taxon>
        <taxon>Symbiodiniaceae</taxon>
        <taxon>Durusdinium</taxon>
    </lineage>
</organism>
<protein>
    <submittedName>
        <fullName evidence="1">Uncharacterized protein</fullName>
    </submittedName>
</protein>
<comment type="caution">
    <text evidence="1">The sequence shown here is derived from an EMBL/GenBank/DDBJ whole genome shotgun (WGS) entry which is preliminary data.</text>
</comment>
<dbReference type="PROSITE" id="PS50082">
    <property type="entry name" value="WD_REPEATS_2"/>
    <property type="match status" value="5"/>
</dbReference>
<evidence type="ECO:0000313" key="1">
    <source>
        <dbReference type="EMBL" id="CAK8999647.1"/>
    </source>
</evidence>
<dbReference type="PRINTS" id="PR00320">
    <property type="entry name" value="GPROTEINBRPT"/>
</dbReference>
<proteinExistence type="predicted"/>
<dbReference type="SMART" id="SM00320">
    <property type="entry name" value="WD40"/>
    <property type="match status" value="7"/>
</dbReference>
<sequence>MECPKWRLGELEKSYSDLALKLHKPTNVKYTLMWGFGNTLHGCLPRGLGNESFLDLMRRLFGKTEKKTKPCSATVREELCHLRRQANRQRWTCWESDTAGVEVEVAMMSGRSWRFIIGNGAKGGEVKERLAELSGIHSTELSLLCGGVQLQDHEVLLATYAEALNKPPPQLQLLRIFRPSAISCSTDCTLKIWDLEKATCVNTLRGHGDGVMSLTVDWKSRYAVSGSHDCTLRVWDLDHGICVQAIQVAEHPAFCLEFDHSARRILTGSWDNNLKLWDSELGVCVGTLNGHSGMVKAVRLHWPNHKAISGSCDGTLKLWNTERSTCTQTFEHGEEVWAVDVDWISSTALSGSMDASICYWNLKSGACLGTLVGHTDAVSCLALRWSEGQALSASWDKTVRLWGLPNAVCLAVLQNGHAVTTMSVDWVHRTALAGSPEAMRLWNFETQICEQVLDGHLDVERKDSATSPTTPVSVGHDEAVSFLVMNSSESFFFGLM</sequence>
<evidence type="ECO:0000313" key="2">
    <source>
        <dbReference type="Proteomes" id="UP001642484"/>
    </source>
</evidence>
<gene>
    <name evidence="1" type="ORF">CCMP2556_LOCUS5734</name>
</gene>
<keyword evidence="2" id="KW-1185">Reference proteome</keyword>
<dbReference type="Gene3D" id="2.130.10.10">
    <property type="entry name" value="YVTN repeat-like/Quinoprotein amine dehydrogenase"/>
    <property type="match status" value="2"/>
</dbReference>
<dbReference type="EMBL" id="CAXAMN010002447">
    <property type="protein sequence ID" value="CAK8999647.1"/>
    <property type="molecule type" value="Genomic_DNA"/>
</dbReference>
<dbReference type="InterPro" id="IPR020472">
    <property type="entry name" value="WD40_PAC1"/>
</dbReference>
<dbReference type="PANTHER" id="PTHR22847">
    <property type="entry name" value="WD40 REPEAT PROTEIN"/>
    <property type="match status" value="1"/>
</dbReference>
<dbReference type="InterPro" id="IPR001680">
    <property type="entry name" value="WD40_rpt"/>
</dbReference>
<dbReference type="PROSITE" id="PS50294">
    <property type="entry name" value="WD_REPEATS_REGION"/>
    <property type="match status" value="3"/>
</dbReference>
<dbReference type="PANTHER" id="PTHR22847:SF637">
    <property type="entry name" value="WD REPEAT DOMAIN 5B"/>
    <property type="match status" value="1"/>
</dbReference>
<name>A0ABP0IC94_9DINO</name>
<dbReference type="Pfam" id="PF00400">
    <property type="entry name" value="WD40"/>
    <property type="match status" value="5"/>
</dbReference>